<keyword evidence="1" id="KW-0472">Membrane</keyword>
<keyword evidence="3" id="KW-1185">Reference proteome</keyword>
<dbReference type="AlphaFoldDB" id="A0AAD7EWK5"/>
<gene>
    <name evidence="2" type="ORF">DFH08DRAFT_803921</name>
</gene>
<evidence type="ECO:0000256" key="1">
    <source>
        <dbReference type="SAM" id="Phobius"/>
    </source>
</evidence>
<keyword evidence="1" id="KW-1133">Transmembrane helix</keyword>
<comment type="caution">
    <text evidence="2">The sequence shown here is derived from an EMBL/GenBank/DDBJ whole genome shotgun (WGS) entry which is preliminary data.</text>
</comment>
<reference evidence="2" key="1">
    <citation type="submission" date="2023-03" db="EMBL/GenBank/DDBJ databases">
        <title>Massive genome expansion in bonnet fungi (Mycena s.s.) driven by repeated elements and novel gene families across ecological guilds.</title>
        <authorList>
            <consortium name="Lawrence Berkeley National Laboratory"/>
            <person name="Harder C.B."/>
            <person name="Miyauchi S."/>
            <person name="Viragh M."/>
            <person name="Kuo A."/>
            <person name="Thoen E."/>
            <person name="Andreopoulos B."/>
            <person name="Lu D."/>
            <person name="Skrede I."/>
            <person name="Drula E."/>
            <person name="Henrissat B."/>
            <person name="Morin E."/>
            <person name="Kohler A."/>
            <person name="Barry K."/>
            <person name="LaButti K."/>
            <person name="Morin E."/>
            <person name="Salamov A."/>
            <person name="Lipzen A."/>
            <person name="Mereny Z."/>
            <person name="Hegedus B."/>
            <person name="Baldrian P."/>
            <person name="Stursova M."/>
            <person name="Weitz H."/>
            <person name="Taylor A."/>
            <person name="Grigoriev I.V."/>
            <person name="Nagy L.G."/>
            <person name="Martin F."/>
            <person name="Kauserud H."/>
        </authorList>
    </citation>
    <scope>NUCLEOTIDE SEQUENCE</scope>
    <source>
        <strain evidence="2">CBHHK002</strain>
    </source>
</reference>
<dbReference type="Proteomes" id="UP001218218">
    <property type="component" value="Unassembled WGS sequence"/>
</dbReference>
<evidence type="ECO:0000313" key="2">
    <source>
        <dbReference type="EMBL" id="KAJ7354013.1"/>
    </source>
</evidence>
<keyword evidence="1" id="KW-0812">Transmembrane</keyword>
<evidence type="ECO:0008006" key="4">
    <source>
        <dbReference type="Google" id="ProtNLM"/>
    </source>
</evidence>
<evidence type="ECO:0000313" key="3">
    <source>
        <dbReference type="Proteomes" id="UP001218218"/>
    </source>
</evidence>
<dbReference type="EMBL" id="JARIHO010000010">
    <property type="protein sequence ID" value="KAJ7354013.1"/>
    <property type="molecule type" value="Genomic_DNA"/>
</dbReference>
<protein>
    <recommendedName>
        <fullName evidence="4">Transmembrane protein</fullName>
    </recommendedName>
</protein>
<sequence length="583" mass="63867">MVDKTEVNCSTSADTINVGGGVDGNNVDTTMEKREDNGKKIWRYLGNNYSLGYTLERPYPWRWTTPIVVSVFFLLSAVLAVINVPLSAVDNVQQLTYRPNDTLPRLPLANLVPSILQSQTASFAPQVLTVGDTIVLNGSTFNYTIVDAFDGVDSTPVSSFSYYNNPFSDGCDVEHMTVNLVRQMKNFSGAVLWFTNVSFNGTVVCQVPTQFHLTWSAQYDPGGSLLDNPVLIHTAPPENLADIPAYFAFDFLMRDYPEPCSRGMVNKLRSRTFSLPFTTMFRKGPTFPPDSDAALPQRPATGAIISLTALPCCDCVAVLAGTPFETASLLRPPCSSTSPGIILVNGGITVDDGVTSWSPGEITTPITVPDFFLSIQTLLGNMSPGSLDTPVSLSGLDAMWQNLFQAVYHLVRLDLGVILENQIYNSPEMYNQTILGVPSDVASAANSSRESTSNATLSAKWQKRVEFLQHSDRVPVMEYLRPVPRMKPLGSAITSVFVSTFAMLSAIWTVFSLIAGALARRRTGETPGRLLMRILGAQPKLMGVANQTRSRMMLARSPILLLNKRSIRHGKHPWTACASTWRK</sequence>
<organism evidence="2 3">
    <name type="scientific">Mycena albidolilacea</name>
    <dbReference type="NCBI Taxonomy" id="1033008"/>
    <lineage>
        <taxon>Eukaryota</taxon>
        <taxon>Fungi</taxon>
        <taxon>Dikarya</taxon>
        <taxon>Basidiomycota</taxon>
        <taxon>Agaricomycotina</taxon>
        <taxon>Agaricomycetes</taxon>
        <taxon>Agaricomycetidae</taxon>
        <taxon>Agaricales</taxon>
        <taxon>Marasmiineae</taxon>
        <taxon>Mycenaceae</taxon>
        <taxon>Mycena</taxon>
    </lineage>
</organism>
<accession>A0AAD7EWK5</accession>
<feature type="transmembrane region" description="Helical" evidence="1">
    <location>
        <begin position="67"/>
        <end position="86"/>
    </location>
</feature>
<proteinExistence type="predicted"/>
<feature type="transmembrane region" description="Helical" evidence="1">
    <location>
        <begin position="496"/>
        <end position="519"/>
    </location>
</feature>
<name>A0AAD7EWK5_9AGAR</name>